<keyword evidence="1 5" id="KW-1003">Cell membrane</keyword>
<dbReference type="GO" id="GO:0005886">
    <property type="term" value="C:plasma membrane"/>
    <property type="evidence" value="ECO:0007669"/>
    <property type="project" value="UniProtKB-SubCell"/>
</dbReference>
<keyword evidence="2 5" id="KW-0812">Transmembrane</keyword>
<name>A0A841RSI9_9BACI</name>
<evidence type="ECO:0000256" key="1">
    <source>
        <dbReference type="ARBA" id="ARBA00022475"/>
    </source>
</evidence>
<dbReference type="PANTHER" id="PTHR38452:SF1">
    <property type="entry name" value="UPF0756 MEMBRANE PROTEIN YEAL"/>
    <property type="match status" value="1"/>
</dbReference>
<feature type="transmembrane region" description="Helical" evidence="5">
    <location>
        <begin position="116"/>
        <end position="146"/>
    </location>
</feature>
<comment type="similarity">
    <text evidence="5">Belongs to the UPF0756 family.</text>
</comment>
<accession>A0A841RSI9</accession>
<dbReference type="Proteomes" id="UP000572212">
    <property type="component" value="Unassembled WGS sequence"/>
</dbReference>
<sequence length="155" mass="16534">MISSSTILLIILFILGYIAKNQAIMIAVYVLFGLKLLKVDEKWLHYIHDKGIGWGVIVITIAVLVPIATGEVGMDDLLKTVQTPRAWVALLSGIFVAVIAKYGLGLLANEPEITTALVIGTIIAIVVFKGVAVGPLIGAGIAYLLLKVLSFFSST</sequence>
<dbReference type="RefSeq" id="WP_184249937.1">
    <property type="nucleotide sequence ID" value="NZ_BAAACU010000004.1"/>
</dbReference>
<dbReference type="Pfam" id="PF04284">
    <property type="entry name" value="DUF441"/>
    <property type="match status" value="1"/>
</dbReference>
<evidence type="ECO:0000256" key="4">
    <source>
        <dbReference type="ARBA" id="ARBA00023136"/>
    </source>
</evidence>
<evidence type="ECO:0000256" key="5">
    <source>
        <dbReference type="HAMAP-Rule" id="MF_01874"/>
    </source>
</evidence>
<proteinExistence type="inferred from homology"/>
<comment type="caution">
    <text evidence="6">The sequence shown here is derived from an EMBL/GenBank/DDBJ whole genome shotgun (WGS) entry which is preliminary data.</text>
</comment>
<feature type="transmembrane region" description="Helical" evidence="5">
    <location>
        <begin position="7"/>
        <end position="32"/>
    </location>
</feature>
<dbReference type="EMBL" id="JACHON010000018">
    <property type="protein sequence ID" value="MBB6513904.1"/>
    <property type="molecule type" value="Genomic_DNA"/>
</dbReference>
<keyword evidence="7" id="KW-1185">Reference proteome</keyword>
<evidence type="ECO:0000256" key="3">
    <source>
        <dbReference type="ARBA" id="ARBA00022989"/>
    </source>
</evidence>
<reference evidence="6 7" key="1">
    <citation type="submission" date="2020-08" db="EMBL/GenBank/DDBJ databases">
        <title>Genomic Encyclopedia of Type Strains, Phase IV (KMG-IV): sequencing the most valuable type-strain genomes for metagenomic binning, comparative biology and taxonomic classification.</title>
        <authorList>
            <person name="Goeker M."/>
        </authorList>
    </citation>
    <scope>NUCLEOTIDE SEQUENCE [LARGE SCALE GENOMIC DNA]</scope>
    <source>
        <strain evidence="6 7">DSM 11805</strain>
    </source>
</reference>
<keyword evidence="3 5" id="KW-1133">Transmembrane helix</keyword>
<evidence type="ECO:0000313" key="6">
    <source>
        <dbReference type="EMBL" id="MBB6513904.1"/>
    </source>
</evidence>
<dbReference type="PANTHER" id="PTHR38452">
    <property type="entry name" value="UPF0756 MEMBRANE PROTEIN YEAL"/>
    <property type="match status" value="1"/>
</dbReference>
<feature type="transmembrane region" description="Helical" evidence="5">
    <location>
        <begin position="52"/>
        <end position="74"/>
    </location>
</feature>
<organism evidence="6 7">
    <name type="scientific">Gracilibacillus halotolerans</name>
    <dbReference type="NCBI Taxonomy" id="74386"/>
    <lineage>
        <taxon>Bacteria</taxon>
        <taxon>Bacillati</taxon>
        <taxon>Bacillota</taxon>
        <taxon>Bacilli</taxon>
        <taxon>Bacillales</taxon>
        <taxon>Bacillaceae</taxon>
        <taxon>Gracilibacillus</taxon>
    </lineage>
</organism>
<gene>
    <name evidence="6" type="ORF">GGQ92_002723</name>
</gene>
<dbReference type="AlphaFoldDB" id="A0A841RSI9"/>
<feature type="transmembrane region" description="Helical" evidence="5">
    <location>
        <begin position="86"/>
        <end position="104"/>
    </location>
</feature>
<dbReference type="HAMAP" id="MF_01874">
    <property type="entry name" value="UPF0756"/>
    <property type="match status" value="1"/>
</dbReference>
<keyword evidence="4 5" id="KW-0472">Membrane</keyword>
<comment type="subcellular location">
    <subcellularLocation>
        <location evidence="5">Cell membrane</location>
        <topology evidence="5">Multi-pass membrane protein</topology>
    </subcellularLocation>
</comment>
<dbReference type="InterPro" id="IPR007382">
    <property type="entry name" value="UPF0756_TM"/>
</dbReference>
<protein>
    <recommendedName>
        <fullName evidence="5">UPF0756 membrane protein GGQ92_002723</fullName>
    </recommendedName>
</protein>
<evidence type="ECO:0000256" key="2">
    <source>
        <dbReference type="ARBA" id="ARBA00022692"/>
    </source>
</evidence>
<evidence type="ECO:0000313" key="7">
    <source>
        <dbReference type="Proteomes" id="UP000572212"/>
    </source>
</evidence>